<evidence type="ECO:0000256" key="1">
    <source>
        <dbReference type="SAM" id="MobiDB-lite"/>
    </source>
</evidence>
<evidence type="ECO:0000313" key="3">
    <source>
        <dbReference type="Proteomes" id="UP000658127"/>
    </source>
</evidence>
<accession>A0ABQ2K560</accession>
<name>A0ABQ2K560_9NOCA</name>
<evidence type="ECO:0000313" key="2">
    <source>
        <dbReference type="EMBL" id="GGN65802.1"/>
    </source>
</evidence>
<dbReference type="RefSeq" id="WP_189022454.1">
    <property type="nucleotide sequence ID" value="NZ_BMNE01000001.1"/>
</dbReference>
<organism evidence="2 3">
    <name type="scientific">Nocardia rhizosphaerihabitans</name>
    <dbReference type="NCBI Taxonomy" id="1691570"/>
    <lineage>
        <taxon>Bacteria</taxon>
        <taxon>Bacillati</taxon>
        <taxon>Actinomycetota</taxon>
        <taxon>Actinomycetes</taxon>
        <taxon>Mycobacteriales</taxon>
        <taxon>Nocardiaceae</taxon>
        <taxon>Nocardia</taxon>
    </lineage>
</organism>
<proteinExistence type="predicted"/>
<feature type="region of interest" description="Disordered" evidence="1">
    <location>
        <begin position="1"/>
        <end position="21"/>
    </location>
</feature>
<dbReference type="Proteomes" id="UP000658127">
    <property type="component" value="Unassembled WGS sequence"/>
</dbReference>
<gene>
    <name evidence="2" type="ORF">GCM10011610_00060</name>
</gene>
<sequence length="68" mass="7226">MTDRNELNSHPSAARQGLLEEGNSAGALADVEIHPAFDRSLLTLVRQLEAMRVAGWVTTVAEPAGGVK</sequence>
<comment type="caution">
    <text evidence="2">The sequence shown here is derived from an EMBL/GenBank/DDBJ whole genome shotgun (WGS) entry which is preliminary data.</text>
</comment>
<protein>
    <submittedName>
        <fullName evidence="2">Uncharacterized protein</fullName>
    </submittedName>
</protein>
<keyword evidence="3" id="KW-1185">Reference proteome</keyword>
<dbReference type="EMBL" id="BMNE01000001">
    <property type="protein sequence ID" value="GGN65802.1"/>
    <property type="molecule type" value="Genomic_DNA"/>
</dbReference>
<reference evidence="3" key="1">
    <citation type="journal article" date="2019" name="Int. J. Syst. Evol. Microbiol.">
        <title>The Global Catalogue of Microorganisms (GCM) 10K type strain sequencing project: providing services to taxonomists for standard genome sequencing and annotation.</title>
        <authorList>
            <consortium name="The Broad Institute Genomics Platform"/>
            <consortium name="The Broad Institute Genome Sequencing Center for Infectious Disease"/>
            <person name="Wu L."/>
            <person name="Ma J."/>
        </authorList>
    </citation>
    <scope>NUCLEOTIDE SEQUENCE [LARGE SCALE GENOMIC DNA]</scope>
    <source>
        <strain evidence="3">CGMCC 4.7329</strain>
    </source>
</reference>